<evidence type="ECO:0000313" key="3">
    <source>
        <dbReference type="Proteomes" id="UP000631114"/>
    </source>
</evidence>
<evidence type="ECO:0000256" key="1">
    <source>
        <dbReference type="SAM" id="MobiDB-lite"/>
    </source>
</evidence>
<feature type="compositionally biased region" description="Polar residues" evidence="1">
    <location>
        <begin position="380"/>
        <end position="423"/>
    </location>
</feature>
<dbReference type="EMBL" id="JADFTS010000002">
    <property type="protein sequence ID" value="KAF9618141.1"/>
    <property type="molecule type" value="Genomic_DNA"/>
</dbReference>
<proteinExistence type="predicted"/>
<keyword evidence="3" id="KW-1185">Reference proteome</keyword>
<feature type="region of interest" description="Disordered" evidence="1">
    <location>
        <begin position="275"/>
        <end position="356"/>
    </location>
</feature>
<dbReference type="Proteomes" id="UP000631114">
    <property type="component" value="Unassembled WGS sequence"/>
</dbReference>
<sequence>MDGSDQLLGEKWINMLSWRPDNCPAIIEAKMKFAAKKALKSKVLDVLIWGQGLIIPSKVEHRSDEKFWELLCLVVLEVVNSQTSRKHLEDNTKQYTYVQLIIPKIVMDCIQYLTLGFPENFFENIPNLNVLNISNTGITSLPRPITSLGNSLRLLNYISSGRLCYFATPEAHGPTSQKPKKCILAVHWDHINWLPNEVYSDQCGDGSSSVWSSPEFEKWKDRNGNGIYIAVGNNKIFRTLEPSSELWENIYLISINMSARPMNKETDNASLNATTTGEVQNIQSTGVHGKKTYANVKRTTYGRDVDTATLPTPGRQEDATSGMSKNQRRKQRKKDKENAIVENTEQEKVQASDGEHLQEINIVSDAQGEPIEIVDDEGQTSESQDQWVTTDAQNENQEVQQEPLNENQESITVAQNETLNEAQQDPKETEVQIPKDTHAENQEETQV</sequence>
<feature type="compositionally biased region" description="Polar residues" evidence="1">
    <location>
        <begin position="275"/>
        <end position="286"/>
    </location>
</feature>
<protein>
    <submittedName>
        <fullName evidence="2">Uncharacterized protein</fullName>
    </submittedName>
</protein>
<dbReference type="AlphaFoldDB" id="A0A835II00"/>
<comment type="caution">
    <text evidence="2">The sequence shown here is derived from an EMBL/GenBank/DDBJ whole genome shotgun (WGS) entry which is preliminary data.</text>
</comment>
<feature type="compositionally biased region" description="Basic and acidic residues" evidence="1">
    <location>
        <begin position="424"/>
        <end position="441"/>
    </location>
</feature>
<organism evidence="2 3">
    <name type="scientific">Coptis chinensis</name>
    <dbReference type="NCBI Taxonomy" id="261450"/>
    <lineage>
        <taxon>Eukaryota</taxon>
        <taxon>Viridiplantae</taxon>
        <taxon>Streptophyta</taxon>
        <taxon>Embryophyta</taxon>
        <taxon>Tracheophyta</taxon>
        <taxon>Spermatophyta</taxon>
        <taxon>Magnoliopsida</taxon>
        <taxon>Ranunculales</taxon>
        <taxon>Ranunculaceae</taxon>
        <taxon>Coptidoideae</taxon>
        <taxon>Coptis</taxon>
    </lineage>
</organism>
<name>A0A835II00_9MAGN</name>
<evidence type="ECO:0000313" key="2">
    <source>
        <dbReference type="EMBL" id="KAF9618141.1"/>
    </source>
</evidence>
<reference evidence="2 3" key="1">
    <citation type="submission" date="2020-10" db="EMBL/GenBank/DDBJ databases">
        <title>The Coptis chinensis genome and diversification of protoberbering-type alkaloids.</title>
        <authorList>
            <person name="Wang B."/>
            <person name="Shu S."/>
            <person name="Song C."/>
            <person name="Liu Y."/>
        </authorList>
    </citation>
    <scope>NUCLEOTIDE SEQUENCE [LARGE SCALE GENOMIC DNA]</scope>
    <source>
        <strain evidence="2">HL-2020</strain>
        <tissue evidence="2">Leaf</tissue>
    </source>
</reference>
<accession>A0A835II00</accession>
<gene>
    <name evidence="2" type="ORF">IFM89_000257</name>
</gene>
<feature type="region of interest" description="Disordered" evidence="1">
    <location>
        <begin position="376"/>
        <end position="447"/>
    </location>
</feature>
<feature type="compositionally biased region" description="Basic and acidic residues" evidence="1">
    <location>
        <begin position="334"/>
        <end position="356"/>
    </location>
</feature>